<dbReference type="InterPro" id="IPR050595">
    <property type="entry name" value="Bact_response_regulator"/>
</dbReference>
<dbReference type="AlphaFoldDB" id="A0A841H2G1"/>
<dbReference type="Proteomes" id="UP000582837">
    <property type="component" value="Unassembled WGS sequence"/>
</dbReference>
<evidence type="ECO:0000259" key="3">
    <source>
        <dbReference type="PROSITE" id="PS50110"/>
    </source>
</evidence>
<protein>
    <submittedName>
        <fullName evidence="4">CheY-like chemotaxis protein</fullName>
    </submittedName>
</protein>
<dbReference type="InterPro" id="IPR001789">
    <property type="entry name" value="Sig_transdc_resp-reg_receiver"/>
</dbReference>
<dbReference type="GO" id="GO:0000160">
    <property type="term" value="P:phosphorelay signal transduction system"/>
    <property type="evidence" value="ECO:0007669"/>
    <property type="project" value="InterPro"/>
</dbReference>
<evidence type="ECO:0000256" key="1">
    <source>
        <dbReference type="ARBA" id="ARBA00022553"/>
    </source>
</evidence>
<keyword evidence="1 2" id="KW-0597">Phosphoprotein</keyword>
<keyword evidence="5" id="KW-1185">Reference proteome</keyword>
<dbReference type="RefSeq" id="WP_170032200.1">
    <property type="nucleotide sequence ID" value="NZ_JABDTL010000001.1"/>
</dbReference>
<sequence>MARSILLVEDSDPIRTAFTILLEDAGYEVRGAANGGDALRMAAERLPDLVILDMGLPDMTGVQVVRHLKADPATASAPVVALTGRDEDADRRACLDAGCAAYWVKPVDTQRLVREIPEFMNGEGQGIGNRE</sequence>
<dbReference type="EMBL" id="JACHIA010000013">
    <property type="protein sequence ID" value="MBB6072183.1"/>
    <property type="molecule type" value="Genomic_DNA"/>
</dbReference>
<feature type="domain" description="Response regulatory" evidence="3">
    <location>
        <begin position="4"/>
        <end position="120"/>
    </location>
</feature>
<feature type="modified residue" description="4-aspartylphosphate" evidence="2">
    <location>
        <position position="53"/>
    </location>
</feature>
<reference evidence="4 5" key="1">
    <citation type="submission" date="2020-08" db="EMBL/GenBank/DDBJ databases">
        <title>Genomic Encyclopedia of Type Strains, Phase IV (KMG-IV): sequencing the most valuable type-strain genomes for metagenomic binning, comparative biology and taxonomic classification.</title>
        <authorList>
            <person name="Goeker M."/>
        </authorList>
    </citation>
    <scope>NUCLEOTIDE SEQUENCE [LARGE SCALE GENOMIC DNA]</scope>
    <source>
        <strain evidence="4 5">DSM 29007</strain>
    </source>
</reference>
<dbReference type="PANTHER" id="PTHR44591:SF23">
    <property type="entry name" value="CHEY SUBFAMILY"/>
    <property type="match status" value="1"/>
</dbReference>
<dbReference type="InterPro" id="IPR011006">
    <property type="entry name" value="CheY-like_superfamily"/>
</dbReference>
<dbReference type="PANTHER" id="PTHR44591">
    <property type="entry name" value="STRESS RESPONSE REGULATOR PROTEIN 1"/>
    <property type="match status" value="1"/>
</dbReference>
<dbReference type="Gene3D" id="3.40.50.2300">
    <property type="match status" value="1"/>
</dbReference>
<evidence type="ECO:0000256" key="2">
    <source>
        <dbReference type="PROSITE-ProRule" id="PRU00169"/>
    </source>
</evidence>
<gene>
    <name evidence="4" type="ORF">HNQ61_003845</name>
</gene>
<name>A0A841H2G1_9BACT</name>
<comment type="caution">
    <text evidence="4">The sequence shown here is derived from an EMBL/GenBank/DDBJ whole genome shotgun (WGS) entry which is preliminary data.</text>
</comment>
<dbReference type="SUPFAM" id="SSF52172">
    <property type="entry name" value="CheY-like"/>
    <property type="match status" value="1"/>
</dbReference>
<dbReference type="PROSITE" id="PS50110">
    <property type="entry name" value="RESPONSE_REGULATORY"/>
    <property type="match status" value="1"/>
</dbReference>
<organism evidence="4 5">
    <name type="scientific">Longimicrobium terrae</name>
    <dbReference type="NCBI Taxonomy" id="1639882"/>
    <lineage>
        <taxon>Bacteria</taxon>
        <taxon>Pseudomonadati</taxon>
        <taxon>Gemmatimonadota</taxon>
        <taxon>Longimicrobiia</taxon>
        <taxon>Longimicrobiales</taxon>
        <taxon>Longimicrobiaceae</taxon>
        <taxon>Longimicrobium</taxon>
    </lineage>
</organism>
<accession>A0A841H2G1</accession>
<proteinExistence type="predicted"/>
<evidence type="ECO:0000313" key="5">
    <source>
        <dbReference type="Proteomes" id="UP000582837"/>
    </source>
</evidence>
<evidence type="ECO:0000313" key="4">
    <source>
        <dbReference type="EMBL" id="MBB6072183.1"/>
    </source>
</evidence>
<dbReference type="SMART" id="SM00448">
    <property type="entry name" value="REC"/>
    <property type="match status" value="1"/>
</dbReference>
<dbReference type="Pfam" id="PF00072">
    <property type="entry name" value="Response_reg"/>
    <property type="match status" value="1"/>
</dbReference>